<feature type="transmembrane region" description="Helical" evidence="8">
    <location>
        <begin position="48"/>
        <end position="76"/>
    </location>
</feature>
<protein>
    <submittedName>
        <fullName evidence="9">ECF transporter S component</fullName>
    </submittedName>
</protein>
<evidence type="ECO:0000256" key="7">
    <source>
        <dbReference type="ARBA" id="ARBA00023136"/>
    </source>
</evidence>
<feature type="transmembrane region" description="Helical" evidence="8">
    <location>
        <begin position="82"/>
        <end position="102"/>
    </location>
</feature>
<dbReference type="Pfam" id="PF12822">
    <property type="entry name" value="ECF_trnsprt"/>
    <property type="match status" value="1"/>
</dbReference>
<name>A0A9D2DVM2_9FIRM</name>
<comment type="similarity">
    <text evidence="2">Belongs to the prokaryotic riboflavin transporter (P-RFT) (TC 2.A.87) family.</text>
</comment>
<feature type="transmembrane region" description="Helical" evidence="8">
    <location>
        <begin position="12"/>
        <end position="36"/>
    </location>
</feature>
<dbReference type="AlphaFoldDB" id="A0A9D2DVM2"/>
<evidence type="ECO:0000256" key="8">
    <source>
        <dbReference type="SAM" id="Phobius"/>
    </source>
</evidence>
<evidence type="ECO:0000256" key="6">
    <source>
        <dbReference type="ARBA" id="ARBA00022989"/>
    </source>
</evidence>
<feature type="transmembrane region" description="Helical" evidence="8">
    <location>
        <begin position="171"/>
        <end position="196"/>
    </location>
</feature>
<evidence type="ECO:0000256" key="2">
    <source>
        <dbReference type="ARBA" id="ARBA00005540"/>
    </source>
</evidence>
<evidence type="ECO:0000256" key="1">
    <source>
        <dbReference type="ARBA" id="ARBA00004651"/>
    </source>
</evidence>
<keyword evidence="3" id="KW-0813">Transport</keyword>
<comment type="caution">
    <text evidence="9">The sequence shown here is derived from an EMBL/GenBank/DDBJ whole genome shotgun (WGS) entry which is preliminary data.</text>
</comment>
<organism evidence="9 10">
    <name type="scientific">Candidatus Gallimonas intestinigallinarum</name>
    <dbReference type="NCBI Taxonomy" id="2838604"/>
    <lineage>
        <taxon>Bacteria</taxon>
        <taxon>Bacillati</taxon>
        <taxon>Bacillota</taxon>
        <taxon>Clostridia</taxon>
        <taxon>Candidatus Gallimonas</taxon>
    </lineage>
</organism>
<accession>A0A9D2DVM2</accession>
<proteinExistence type="inferred from homology"/>
<evidence type="ECO:0000256" key="3">
    <source>
        <dbReference type="ARBA" id="ARBA00022448"/>
    </source>
</evidence>
<gene>
    <name evidence="9" type="ORF">H9812_00100</name>
</gene>
<keyword evidence="7 8" id="KW-0472">Membrane</keyword>
<dbReference type="EMBL" id="DXBS01000003">
    <property type="protein sequence ID" value="HIZ23870.1"/>
    <property type="molecule type" value="Genomic_DNA"/>
</dbReference>
<dbReference type="PANTHER" id="PTHR38438">
    <property type="entry name" value="RIBOFLAVIN TRANSPORTER RIBU"/>
    <property type="match status" value="1"/>
</dbReference>
<dbReference type="PANTHER" id="PTHR38438:SF1">
    <property type="entry name" value="RIBOFLAVIN TRANSPORTER RIBU"/>
    <property type="match status" value="1"/>
</dbReference>
<evidence type="ECO:0000256" key="4">
    <source>
        <dbReference type="ARBA" id="ARBA00022475"/>
    </source>
</evidence>
<dbReference type="Proteomes" id="UP000824044">
    <property type="component" value="Unassembled WGS sequence"/>
</dbReference>
<feature type="transmembrane region" description="Helical" evidence="8">
    <location>
        <begin position="226"/>
        <end position="249"/>
    </location>
</feature>
<dbReference type="Gene3D" id="1.10.1760.20">
    <property type="match status" value="1"/>
</dbReference>
<dbReference type="GO" id="GO:0032217">
    <property type="term" value="F:riboflavin transmembrane transporter activity"/>
    <property type="evidence" value="ECO:0007669"/>
    <property type="project" value="InterPro"/>
</dbReference>
<dbReference type="InterPro" id="IPR025720">
    <property type="entry name" value="RibU"/>
</dbReference>
<sequence>MSAAKRYFSSTRIAMIALFSALAAVLYIFNFSLPFAFPGFLEFRFSDIPVLIGTFALGPVSGCIIVVMMVLIKLVFVSTSTFFVGDLADILVGFALVIPVGVIYNRIRTFKGALLGMGVGTLISTALAIFLNRFLLVPAYVTLMFGDSWEPLLSMMTPLFPNCTQENFYTLYLWVSVLPFNLLRCLVASLVTLLVYKHISRAINRLNEKMRPKKERTDEEEKKRTVITIIVLVAVTLLLVGLAILHFFLTQ</sequence>
<evidence type="ECO:0000256" key="5">
    <source>
        <dbReference type="ARBA" id="ARBA00022692"/>
    </source>
</evidence>
<evidence type="ECO:0000313" key="10">
    <source>
        <dbReference type="Proteomes" id="UP000824044"/>
    </source>
</evidence>
<reference evidence="9" key="2">
    <citation type="submission" date="2021-04" db="EMBL/GenBank/DDBJ databases">
        <authorList>
            <person name="Gilroy R."/>
        </authorList>
    </citation>
    <scope>NUCLEOTIDE SEQUENCE</scope>
    <source>
        <strain evidence="9">CHK33-5263</strain>
    </source>
</reference>
<feature type="transmembrane region" description="Helical" evidence="8">
    <location>
        <begin position="114"/>
        <end position="135"/>
    </location>
</feature>
<reference evidence="9" key="1">
    <citation type="journal article" date="2021" name="PeerJ">
        <title>Extensive microbial diversity within the chicken gut microbiome revealed by metagenomics and culture.</title>
        <authorList>
            <person name="Gilroy R."/>
            <person name="Ravi A."/>
            <person name="Getino M."/>
            <person name="Pursley I."/>
            <person name="Horton D.L."/>
            <person name="Alikhan N.F."/>
            <person name="Baker D."/>
            <person name="Gharbi K."/>
            <person name="Hall N."/>
            <person name="Watson M."/>
            <person name="Adriaenssens E.M."/>
            <person name="Foster-Nyarko E."/>
            <person name="Jarju S."/>
            <person name="Secka A."/>
            <person name="Antonio M."/>
            <person name="Oren A."/>
            <person name="Chaudhuri R.R."/>
            <person name="La Ragione R."/>
            <person name="Hildebrand F."/>
            <person name="Pallen M.J."/>
        </authorList>
    </citation>
    <scope>NUCLEOTIDE SEQUENCE</scope>
    <source>
        <strain evidence="9">CHK33-5263</strain>
    </source>
</reference>
<keyword evidence="4" id="KW-1003">Cell membrane</keyword>
<keyword evidence="5 8" id="KW-0812">Transmembrane</keyword>
<comment type="subcellular location">
    <subcellularLocation>
        <location evidence="1">Cell membrane</location>
        <topology evidence="1">Multi-pass membrane protein</topology>
    </subcellularLocation>
</comment>
<evidence type="ECO:0000313" key="9">
    <source>
        <dbReference type="EMBL" id="HIZ23870.1"/>
    </source>
</evidence>
<dbReference type="InterPro" id="IPR024529">
    <property type="entry name" value="ECF_trnsprt_substrate-spec"/>
</dbReference>
<dbReference type="GO" id="GO:0005886">
    <property type="term" value="C:plasma membrane"/>
    <property type="evidence" value="ECO:0007669"/>
    <property type="project" value="UniProtKB-SubCell"/>
</dbReference>
<keyword evidence="6 8" id="KW-1133">Transmembrane helix</keyword>